<organism evidence="2 3">
    <name type="scientific">Patellaria atrata CBS 101060</name>
    <dbReference type="NCBI Taxonomy" id="1346257"/>
    <lineage>
        <taxon>Eukaryota</taxon>
        <taxon>Fungi</taxon>
        <taxon>Dikarya</taxon>
        <taxon>Ascomycota</taxon>
        <taxon>Pezizomycotina</taxon>
        <taxon>Dothideomycetes</taxon>
        <taxon>Dothideomycetes incertae sedis</taxon>
        <taxon>Patellariales</taxon>
        <taxon>Patellariaceae</taxon>
        <taxon>Patellaria</taxon>
    </lineage>
</organism>
<dbReference type="AlphaFoldDB" id="A0A9P4VP14"/>
<dbReference type="SUPFAM" id="SSF53474">
    <property type="entry name" value="alpha/beta-Hydrolases"/>
    <property type="match status" value="1"/>
</dbReference>
<proteinExistence type="predicted"/>
<dbReference type="Gene3D" id="3.40.50.1820">
    <property type="entry name" value="alpha/beta hydrolase"/>
    <property type="match status" value="1"/>
</dbReference>
<dbReference type="InterPro" id="IPR013744">
    <property type="entry name" value="SidJ"/>
</dbReference>
<dbReference type="OrthoDB" id="10034502at2759"/>
<dbReference type="Pfam" id="PF08538">
    <property type="entry name" value="DUF1749"/>
    <property type="match status" value="1"/>
</dbReference>
<accession>A0A9P4VP14</accession>
<dbReference type="PANTHER" id="PTHR31591:SF7">
    <property type="entry name" value="DUF1749-DOMAIN-CONTAINING PROTEIN"/>
    <property type="match status" value="1"/>
</dbReference>
<name>A0A9P4VP14_9PEZI</name>
<gene>
    <name evidence="2" type="ORF">M501DRAFT_1011885</name>
</gene>
<dbReference type="Proteomes" id="UP000799429">
    <property type="component" value="Unassembled WGS sequence"/>
</dbReference>
<dbReference type="EMBL" id="MU006097">
    <property type="protein sequence ID" value="KAF2838303.1"/>
    <property type="molecule type" value="Genomic_DNA"/>
</dbReference>
<feature type="compositionally biased region" description="Low complexity" evidence="1">
    <location>
        <begin position="29"/>
        <end position="41"/>
    </location>
</feature>
<evidence type="ECO:0000313" key="3">
    <source>
        <dbReference type="Proteomes" id="UP000799429"/>
    </source>
</evidence>
<dbReference type="PANTHER" id="PTHR31591">
    <property type="entry name" value="UPF0613 PROTEIN PB24D3.06C"/>
    <property type="match status" value="1"/>
</dbReference>
<feature type="region of interest" description="Disordered" evidence="1">
    <location>
        <begin position="29"/>
        <end position="50"/>
    </location>
</feature>
<evidence type="ECO:0000256" key="1">
    <source>
        <dbReference type="SAM" id="MobiDB-lite"/>
    </source>
</evidence>
<comment type="caution">
    <text evidence="2">The sequence shown here is derived from an EMBL/GenBank/DDBJ whole genome shotgun (WGS) entry which is preliminary data.</text>
</comment>
<protein>
    <submittedName>
        <fullName evidence="2">DUF1749-domain-containing protein</fullName>
    </submittedName>
</protein>
<evidence type="ECO:0000313" key="2">
    <source>
        <dbReference type="EMBL" id="KAF2838303.1"/>
    </source>
</evidence>
<keyword evidence="3" id="KW-1185">Reference proteome</keyword>
<sequence length="359" mass="38769">MPFTPSTHPGLIHRYTRRLIAFEYFPPSSSSSPSNPTSAISPNPPSLPVGSPPPHRNLLLWLGGLGDGLLTVTYPSTLAAALPTNWTLIQPLLRSSYQGWGTGSLEGDVEDLEKCVGYLRGVYGRCRVVVMGHSTGCQVGLRYCMSLARSAEGKGEGPHTQDEGDKENHIQALILQAPVSDREALLLLQGPTAYTGSIQLAQRFIHDGRPHDCLPTSATAGFFPTPVSATRWLSLASPPPDHTGADDLFSSDFSKERLRGTFGRLARLRPRVPVCVLYSGEDEFVPREVDKVALVGRWEEVVREAGGGWDGVNGGVVEGASHNMETDGEGVVAELVRRTVGFLERVERGGWGAGTRLCF</sequence>
<reference evidence="2" key="1">
    <citation type="journal article" date="2020" name="Stud. Mycol.">
        <title>101 Dothideomycetes genomes: a test case for predicting lifestyles and emergence of pathogens.</title>
        <authorList>
            <person name="Haridas S."/>
            <person name="Albert R."/>
            <person name="Binder M."/>
            <person name="Bloem J."/>
            <person name="Labutti K."/>
            <person name="Salamov A."/>
            <person name="Andreopoulos B."/>
            <person name="Baker S."/>
            <person name="Barry K."/>
            <person name="Bills G."/>
            <person name="Bluhm B."/>
            <person name="Cannon C."/>
            <person name="Castanera R."/>
            <person name="Culley D."/>
            <person name="Daum C."/>
            <person name="Ezra D."/>
            <person name="Gonzalez J."/>
            <person name="Henrissat B."/>
            <person name="Kuo A."/>
            <person name="Liang C."/>
            <person name="Lipzen A."/>
            <person name="Lutzoni F."/>
            <person name="Magnuson J."/>
            <person name="Mondo S."/>
            <person name="Nolan M."/>
            <person name="Ohm R."/>
            <person name="Pangilinan J."/>
            <person name="Park H.-J."/>
            <person name="Ramirez L."/>
            <person name="Alfaro M."/>
            <person name="Sun H."/>
            <person name="Tritt A."/>
            <person name="Yoshinaga Y."/>
            <person name="Zwiers L.-H."/>
            <person name="Turgeon B."/>
            <person name="Goodwin S."/>
            <person name="Spatafora J."/>
            <person name="Crous P."/>
            <person name="Grigoriev I."/>
        </authorList>
    </citation>
    <scope>NUCLEOTIDE SEQUENCE</scope>
    <source>
        <strain evidence="2">CBS 101060</strain>
    </source>
</reference>
<dbReference type="InterPro" id="IPR029058">
    <property type="entry name" value="AB_hydrolase_fold"/>
</dbReference>